<name>A0ABP9I0Q6_9ACTN</name>
<evidence type="ECO:0000256" key="7">
    <source>
        <dbReference type="SAM" id="Phobius"/>
    </source>
</evidence>
<accession>A0ABP9I0Q6</accession>
<dbReference type="RefSeq" id="WP_345679125.1">
    <property type="nucleotide sequence ID" value="NZ_BAABHS010000028.1"/>
</dbReference>
<keyword evidence="5 7" id="KW-1133">Transmembrane helix</keyword>
<keyword evidence="6 7" id="KW-0472">Membrane</keyword>
<dbReference type="Proteomes" id="UP001500466">
    <property type="component" value="Unassembled WGS sequence"/>
</dbReference>
<protein>
    <submittedName>
        <fullName evidence="9">MMPL family transporter</fullName>
    </submittedName>
</protein>
<feature type="transmembrane region" description="Helical" evidence="7">
    <location>
        <begin position="542"/>
        <end position="559"/>
    </location>
</feature>
<feature type="transmembrane region" description="Helical" evidence="7">
    <location>
        <begin position="640"/>
        <end position="663"/>
    </location>
</feature>
<feature type="transmembrane region" description="Helical" evidence="7">
    <location>
        <begin position="596"/>
        <end position="619"/>
    </location>
</feature>
<evidence type="ECO:0000256" key="3">
    <source>
        <dbReference type="ARBA" id="ARBA00022475"/>
    </source>
</evidence>
<dbReference type="EMBL" id="BAABHS010000028">
    <property type="protein sequence ID" value="GAA4984178.1"/>
    <property type="molecule type" value="Genomic_DNA"/>
</dbReference>
<feature type="transmembrane region" description="Helical" evidence="7">
    <location>
        <begin position="218"/>
        <end position="244"/>
    </location>
</feature>
<dbReference type="Pfam" id="PF03176">
    <property type="entry name" value="MMPL"/>
    <property type="match status" value="2"/>
</dbReference>
<sequence>MIRALTSFSTRHAWKVVVLWVIVCGAMTVLGPGLMSRASDAQTGDFLPSTYDSAAALRIAEDDFGQASDTTTVTMLVARTDGAELADRDRARLADIAGQLGRLRVEVSPSGPLVKDRSQTPHVAVGPGAPDGSFQLVTADLRGGPGDTAVQDVYKKFRDDAAREFGAAGLRTGFTGPIADAVDTDEANKTATMVAGILTFGLIVLLNVLAFRSVPAAIVPLLAVTLVGGAATGAVAGMALLFGIQLDASVPSLIGVVLLGIGVDYFLFQMFRFREHLRNHPDQDKRTAAAITAGKVGAAVTCAALTIVAAFATLGIATFGQFRVLGPAIAVSVLVMLAASLTLMPALLAVCGRGLFWPAKAWKKEPAEGGWSGRWATRVAARPARHALGALLLLGLLTAGAAGVRMNYNVGEPRSDTGAARTAAEISSALPAGASDPHTAYVRADGGAALDGRAVDRLASVVGAVPGVGQVGAVSYTPDRGAARFDVFLVSPSETHEARDLVSGPLRGALRDAAPPGAEAHVTGTAAIFADVSEAVDHDLKIVFPVAAVLIAVILFLLLRSLLAPLVLMLAVGLGFTATLGAAAFAFQHVAGRPGVAFTLPLVLFLFVVALGTDYNILISDRLREEMAKPVPARVAVREALRHTAPAIATAGLVLAGSFASLAVNPDTAMQEVGFSTGLGIVLSSLVLSLTLVPALAAVLGRGMWWPRRVRSGEKPDERVYRLPETTSMR</sequence>
<reference evidence="10" key="1">
    <citation type="journal article" date="2019" name="Int. J. Syst. Evol. Microbiol.">
        <title>The Global Catalogue of Microorganisms (GCM) 10K type strain sequencing project: providing services to taxonomists for standard genome sequencing and annotation.</title>
        <authorList>
            <consortium name="The Broad Institute Genomics Platform"/>
            <consortium name="The Broad Institute Genome Sequencing Center for Infectious Disease"/>
            <person name="Wu L."/>
            <person name="Ma J."/>
        </authorList>
    </citation>
    <scope>NUCLEOTIDE SEQUENCE [LARGE SCALE GENOMIC DNA]</scope>
    <source>
        <strain evidence="10">JCM 17986</strain>
    </source>
</reference>
<feature type="transmembrane region" description="Helical" evidence="7">
    <location>
        <begin position="250"/>
        <end position="268"/>
    </location>
</feature>
<feature type="transmembrane region" description="Helical" evidence="7">
    <location>
        <begin position="387"/>
        <end position="408"/>
    </location>
</feature>
<feature type="transmembrane region" description="Helical" evidence="7">
    <location>
        <begin position="12"/>
        <end position="35"/>
    </location>
</feature>
<feature type="transmembrane region" description="Helical" evidence="7">
    <location>
        <begin position="191"/>
        <end position="211"/>
    </location>
</feature>
<comment type="caution">
    <text evidence="9">The sequence shown here is derived from an EMBL/GenBank/DDBJ whole genome shotgun (WGS) entry which is preliminary data.</text>
</comment>
<evidence type="ECO:0000313" key="9">
    <source>
        <dbReference type="EMBL" id="GAA4984178.1"/>
    </source>
</evidence>
<feature type="transmembrane region" description="Helical" evidence="7">
    <location>
        <begin position="566"/>
        <end position="590"/>
    </location>
</feature>
<dbReference type="InterPro" id="IPR000731">
    <property type="entry name" value="SSD"/>
</dbReference>
<keyword evidence="4 7" id="KW-0812">Transmembrane</keyword>
<evidence type="ECO:0000256" key="5">
    <source>
        <dbReference type="ARBA" id="ARBA00022989"/>
    </source>
</evidence>
<comment type="similarity">
    <text evidence="2">Belongs to the resistance-nodulation-cell division (RND) (TC 2.A.6) family. MmpL subfamily.</text>
</comment>
<dbReference type="PANTHER" id="PTHR33406">
    <property type="entry name" value="MEMBRANE PROTEIN MJ1562-RELATED"/>
    <property type="match status" value="1"/>
</dbReference>
<evidence type="ECO:0000256" key="6">
    <source>
        <dbReference type="ARBA" id="ARBA00023136"/>
    </source>
</evidence>
<evidence type="ECO:0000259" key="8">
    <source>
        <dbReference type="PROSITE" id="PS50156"/>
    </source>
</evidence>
<gene>
    <name evidence="9" type="ORF">GCM10023205_62700</name>
</gene>
<comment type="subcellular location">
    <subcellularLocation>
        <location evidence="1">Cell membrane</location>
        <topology evidence="1">Multi-pass membrane protein</topology>
    </subcellularLocation>
</comment>
<feature type="transmembrane region" description="Helical" evidence="7">
    <location>
        <begin position="675"/>
        <end position="701"/>
    </location>
</feature>
<dbReference type="SUPFAM" id="SSF82866">
    <property type="entry name" value="Multidrug efflux transporter AcrB transmembrane domain"/>
    <property type="match status" value="2"/>
</dbReference>
<keyword evidence="10" id="KW-1185">Reference proteome</keyword>
<dbReference type="InterPro" id="IPR004869">
    <property type="entry name" value="MMPL_dom"/>
</dbReference>
<dbReference type="PANTHER" id="PTHR33406:SF6">
    <property type="entry name" value="MEMBRANE PROTEIN YDGH-RELATED"/>
    <property type="match status" value="1"/>
</dbReference>
<evidence type="ECO:0000313" key="10">
    <source>
        <dbReference type="Proteomes" id="UP001500466"/>
    </source>
</evidence>
<evidence type="ECO:0000256" key="1">
    <source>
        <dbReference type="ARBA" id="ARBA00004651"/>
    </source>
</evidence>
<dbReference type="PROSITE" id="PS50156">
    <property type="entry name" value="SSD"/>
    <property type="match status" value="2"/>
</dbReference>
<dbReference type="Gene3D" id="1.20.1640.10">
    <property type="entry name" value="Multidrug efflux transporter AcrB transmembrane domain"/>
    <property type="match status" value="2"/>
</dbReference>
<feature type="transmembrane region" description="Helical" evidence="7">
    <location>
        <begin position="329"/>
        <end position="356"/>
    </location>
</feature>
<organism evidence="9 10">
    <name type="scientific">Yinghuangia aomiensis</name>
    <dbReference type="NCBI Taxonomy" id="676205"/>
    <lineage>
        <taxon>Bacteria</taxon>
        <taxon>Bacillati</taxon>
        <taxon>Actinomycetota</taxon>
        <taxon>Actinomycetes</taxon>
        <taxon>Kitasatosporales</taxon>
        <taxon>Streptomycetaceae</taxon>
        <taxon>Yinghuangia</taxon>
    </lineage>
</organism>
<proteinExistence type="inferred from homology"/>
<feature type="transmembrane region" description="Helical" evidence="7">
    <location>
        <begin position="289"/>
        <end position="317"/>
    </location>
</feature>
<evidence type="ECO:0000256" key="4">
    <source>
        <dbReference type="ARBA" id="ARBA00022692"/>
    </source>
</evidence>
<evidence type="ECO:0000256" key="2">
    <source>
        <dbReference type="ARBA" id="ARBA00010157"/>
    </source>
</evidence>
<feature type="domain" description="SSD" evidence="8">
    <location>
        <begin position="555"/>
        <end position="699"/>
    </location>
</feature>
<dbReference type="InterPro" id="IPR050545">
    <property type="entry name" value="Mycobact_MmpL"/>
</dbReference>
<keyword evidence="3" id="KW-1003">Cell membrane</keyword>
<feature type="domain" description="SSD" evidence="8">
    <location>
        <begin position="189"/>
        <end position="350"/>
    </location>
</feature>